<evidence type="ECO:0000313" key="2">
    <source>
        <dbReference type="WBParaSite" id="PS1159_v2.g2370.t1"/>
    </source>
</evidence>
<sequence>MAPTLRPRTRRPDSTSSSSSEIEEKSAPVVRKNTCIEQREDDRGSAKERQRKSQFARILPRRPNRKFARISESITPQSRSSSRPPFQKQSNPEESFSDTTGPKLPSGRNIKDLLQTPEGQKRFHRSIAKSVEKALVEKLGEGTRLNSDSENDTEERKQLMKALNVIRGILHNFDSDDDEHDRNKNPTPPRQRRSSAQTPFQQQSNPEESFSDTTGPKLPAGRNIKDMVQTPEGQKRLQRSIVKALAEKLGEGTRLNFDSKNDTEESDRKRKELMKTLNEIRGSLLSFDSDSESDTYVFFV</sequence>
<organism evidence="1 2">
    <name type="scientific">Panagrolaimus sp. PS1159</name>
    <dbReference type="NCBI Taxonomy" id="55785"/>
    <lineage>
        <taxon>Eukaryota</taxon>
        <taxon>Metazoa</taxon>
        <taxon>Ecdysozoa</taxon>
        <taxon>Nematoda</taxon>
        <taxon>Chromadorea</taxon>
        <taxon>Rhabditida</taxon>
        <taxon>Tylenchina</taxon>
        <taxon>Panagrolaimomorpha</taxon>
        <taxon>Panagrolaimoidea</taxon>
        <taxon>Panagrolaimidae</taxon>
        <taxon>Panagrolaimus</taxon>
    </lineage>
</organism>
<reference evidence="2" key="1">
    <citation type="submission" date="2022-11" db="UniProtKB">
        <authorList>
            <consortium name="WormBaseParasite"/>
        </authorList>
    </citation>
    <scope>IDENTIFICATION</scope>
</reference>
<accession>A0AC35G460</accession>
<dbReference type="Proteomes" id="UP000887580">
    <property type="component" value="Unplaced"/>
</dbReference>
<evidence type="ECO:0000313" key="1">
    <source>
        <dbReference type="Proteomes" id="UP000887580"/>
    </source>
</evidence>
<proteinExistence type="predicted"/>
<protein>
    <submittedName>
        <fullName evidence="2">Uncharacterized protein</fullName>
    </submittedName>
</protein>
<name>A0AC35G460_9BILA</name>
<dbReference type="WBParaSite" id="PS1159_v2.g2370.t1">
    <property type="protein sequence ID" value="PS1159_v2.g2370.t1"/>
    <property type="gene ID" value="PS1159_v2.g2370"/>
</dbReference>